<dbReference type="GO" id="GO:0031261">
    <property type="term" value="C:DNA replication preinitiation complex"/>
    <property type="evidence" value="ECO:0007669"/>
    <property type="project" value="TreeGrafter"/>
</dbReference>
<dbReference type="InParanoid" id="T0PMJ3"/>
<dbReference type="Pfam" id="PF18137">
    <property type="entry name" value="WHD_ORC"/>
    <property type="match status" value="1"/>
</dbReference>
<keyword evidence="3" id="KW-0235">DNA replication</keyword>
<evidence type="ECO:0000259" key="7">
    <source>
        <dbReference type="Pfam" id="PF07034"/>
    </source>
</evidence>
<dbReference type="OrthoDB" id="10265211at2759"/>
<dbReference type="STRING" id="1156394.T0PMJ3"/>
<comment type="subcellular location">
    <subcellularLocation>
        <location evidence="1">Nucleus</location>
    </subcellularLocation>
</comment>
<dbReference type="GeneID" id="19956291"/>
<dbReference type="EMBL" id="JH767226">
    <property type="protein sequence ID" value="EQC26624.1"/>
    <property type="molecule type" value="Genomic_DNA"/>
</dbReference>
<reference evidence="9 10" key="1">
    <citation type="submission" date="2012-04" db="EMBL/GenBank/DDBJ databases">
        <title>The Genome Sequence of Saprolegnia declina VS20.</title>
        <authorList>
            <consortium name="The Broad Institute Genome Sequencing Platform"/>
            <person name="Russ C."/>
            <person name="Nusbaum C."/>
            <person name="Tyler B."/>
            <person name="van West P."/>
            <person name="Dieguez-Uribeondo J."/>
            <person name="de Bruijn I."/>
            <person name="Tripathy S."/>
            <person name="Jiang R."/>
            <person name="Young S.K."/>
            <person name="Zeng Q."/>
            <person name="Gargeya S."/>
            <person name="Fitzgerald M."/>
            <person name="Haas B."/>
            <person name="Abouelleil A."/>
            <person name="Alvarado L."/>
            <person name="Arachchi H.M."/>
            <person name="Berlin A."/>
            <person name="Chapman S.B."/>
            <person name="Goldberg J."/>
            <person name="Griggs A."/>
            <person name="Gujja S."/>
            <person name="Hansen M."/>
            <person name="Howarth C."/>
            <person name="Imamovic A."/>
            <person name="Larimer J."/>
            <person name="McCowen C."/>
            <person name="Montmayeur A."/>
            <person name="Murphy C."/>
            <person name="Neiman D."/>
            <person name="Pearson M."/>
            <person name="Priest M."/>
            <person name="Roberts A."/>
            <person name="Saif S."/>
            <person name="Shea T."/>
            <person name="Sisk P."/>
            <person name="Sykes S."/>
            <person name="Wortman J."/>
            <person name="Nusbaum C."/>
            <person name="Birren B."/>
        </authorList>
    </citation>
    <scope>NUCLEOTIDE SEQUENCE [LARGE SCALE GENOMIC DNA]</scope>
    <source>
        <strain evidence="9 10">VS20</strain>
    </source>
</reference>
<keyword evidence="10" id="KW-1185">Reference proteome</keyword>
<dbReference type="PANTHER" id="PTHR12748:SF0">
    <property type="entry name" value="ORIGIN RECOGNITION COMPLEX SUBUNIT 3"/>
    <property type="match status" value="1"/>
</dbReference>
<dbReference type="Pfam" id="PF07034">
    <property type="entry name" value="ORC3_N"/>
    <property type="match status" value="1"/>
</dbReference>
<proteinExistence type="inferred from homology"/>
<evidence type="ECO:0000256" key="1">
    <source>
        <dbReference type="ARBA" id="ARBA00004123"/>
    </source>
</evidence>
<evidence type="ECO:0000256" key="6">
    <source>
        <dbReference type="SAM" id="MobiDB-lite"/>
    </source>
</evidence>
<dbReference type="VEuPathDB" id="FungiDB:SDRG_15564"/>
<evidence type="ECO:0000313" key="10">
    <source>
        <dbReference type="Proteomes" id="UP000030762"/>
    </source>
</evidence>
<dbReference type="OMA" id="AYHFACE"/>
<evidence type="ECO:0000256" key="3">
    <source>
        <dbReference type="ARBA" id="ARBA00022705"/>
    </source>
</evidence>
<dbReference type="Proteomes" id="UP000030762">
    <property type="component" value="Unassembled WGS sequence"/>
</dbReference>
<accession>T0PMJ3</accession>
<comment type="similarity">
    <text evidence="2">Belongs to the ORC3 family.</text>
</comment>
<name>T0PMJ3_SAPDV</name>
<dbReference type="GO" id="GO:0006270">
    <property type="term" value="P:DNA replication initiation"/>
    <property type="evidence" value="ECO:0007669"/>
    <property type="project" value="TreeGrafter"/>
</dbReference>
<feature type="region of interest" description="Disordered" evidence="6">
    <location>
        <begin position="159"/>
        <end position="178"/>
    </location>
</feature>
<dbReference type="InterPro" id="IPR020795">
    <property type="entry name" value="ORC3"/>
</dbReference>
<dbReference type="GO" id="GO:0005656">
    <property type="term" value="C:nuclear pre-replicative complex"/>
    <property type="evidence" value="ECO:0007669"/>
    <property type="project" value="TreeGrafter"/>
</dbReference>
<feature type="domain" description="Origin recognition complex subunit 3 N-terminal" evidence="7">
    <location>
        <begin position="29"/>
        <end position="456"/>
    </location>
</feature>
<organism evidence="9 10">
    <name type="scientific">Saprolegnia diclina (strain VS20)</name>
    <dbReference type="NCBI Taxonomy" id="1156394"/>
    <lineage>
        <taxon>Eukaryota</taxon>
        <taxon>Sar</taxon>
        <taxon>Stramenopiles</taxon>
        <taxon>Oomycota</taxon>
        <taxon>Saprolegniomycetes</taxon>
        <taxon>Saprolegniales</taxon>
        <taxon>Saprolegniaceae</taxon>
        <taxon>Saprolegnia</taxon>
    </lineage>
</organism>
<sequence>MAEHVDLSTGIAWHAAEPSARKRQKLDADLSGAAFEFTYEKVQTAVNSVLQKANHACYLQVLDYFVARSAANPKLDFEQDHLVPLQPFPVAAIVAGTDASAASSAVWTDPLIRHLKRRFPFVVSVQRKYANGRMLLEFVATSIFHEIHQREREGQWLQSEMRRTTQQTATRRSARTEDYKPESDLPVIKWDTVAGILEQLSRAVTPIMQLADDVSIQADMLVLELRSQMEQRLDDCRNQPFHVVQSVFDSLVEDSSDRLASLKRSVGPDTFTERLLLQLHQELLLKYMTRLETELAGAHVDGKRYLLRQHFLALTKETSLMGPLASGALLSNLTPTILLVLDQYESVPEDVFADFLHMWKDHGSALRLGCVLGLTSLASPCYRCMPLRIATCLVLKPFVLEDSLKCFHDIIQTLLIAGECPIVCSGAVLTWLYIGYTKTHSIAVFLQSLRCLLYRHLNAAGAEALLCVLPLRKTHEYNHPWVAFASRTTLPMSVAAYMNDVDLAAMTPGIEDRFEAQEFVIERLLRVQSWKRVWQAIWSCLELTHKVVIKHRDHEVQMLARALDGTLAQSKALRAIEAFLLQAGVKLLRTVVHEWSTCLATYAMDLVENEINTLQEVVTRVDEVKQILTFMQEEMNDEENLRMLPQVRNDIVSLLVVDMVGFLSPPLPAACALGRLFYYDDVKGLEAMFEASHFEAIQAALSNPKAAIAKDLTDAGGKRRANKAMPQAWCHDMHVAYTFYVDTAGMLINVAEWLEAFNAALQAKAAVDAKVVQVRFLRALSTLRYLGFVRKYGKSEDYVEKLVFI</sequence>
<dbReference type="PANTHER" id="PTHR12748">
    <property type="entry name" value="ORIGIN RECOGNITION COMPLEX SUBUNIT 3"/>
    <property type="match status" value="1"/>
</dbReference>
<gene>
    <name evidence="9" type="ORF">SDRG_15564</name>
</gene>
<evidence type="ECO:0000256" key="5">
    <source>
        <dbReference type="ARBA" id="ARBA00023242"/>
    </source>
</evidence>
<dbReference type="GO" id="GO:0003688">
    <property type="term" value="F:DNA replication origin binding"/>
    <property type="evidence" value="ECO:0007669"/>
    <property type="project" value="TreeGrafter"/>
</dbReference>
<keyword evidence="5" id="KW-0539">Nucleus</keyword>
<dbReference type="RefSeq" id="XP_008619962.1">
    <property type="nucleotide sequence ID" value="XM_008621740.1"/>
</dbReference>
<dbReference type="AlphaFoldDB" id="T0PMJ3"/>
<keyword evidence="4" id="KW-0238">DNA-binding</keyword>
<evidence type="ECO:0000256" key="2">
    <source>
        <dbReference type="ARBA" id="ARBA00010977"/>
    </source>
</evidence>
<dbReference type="InterPro" id="IPR040855">
    <property type="entry name" value="ORC_WH_C"/>
</dbReference>
<evidence type="ECO:0000259" key="8">
    <source>
        <dbReference type="Pfam" id="PF18137"/>
    </source>
</evidence>
<evidence type="ECO:0000256" key="4">
    <source>
        <dbReference type="ARBA" id="ARBA00023125"/>
    </source>
</evidence>
<dbReference type="eggNOG" id="ENOG502RTXP">
    <property type="taxonomic scope" value="Eukaryota"/>
</dbReference>
<dbReference type="InterPro" id="IPR045667">
    <property type="entry name" value="ORC3_N"/>
</dbReference>
<evidence type="ECO:0000313" key="9">
    <source>
        <dbReference type="EMBL" id="EQC26624.1"/>
    </source>
</evidence>
<protein>
    <submittedName>
        <fullName evidence="9">Uncharacterized protein</fullName>
    </submittedName>
</protein>
<feature type="domain" description="Origin recognition complex subunit 3 winged helix C-terminal" evidence="8">
    <location>
        <begin position="696"/>
        <end position="804"/>
    </location>
</feature>
<dbReference type="GO" id="GO:0005664">
    <property type="term" value="C:nuclear origin of replication recognition complex"/>
    <property type="evidence" value="ECO:0007669"/>
    <property type="project" value="InterPro"/>
</dbReference>